<reference evidence="5 6" key="1">
    <citation type="journal article" date="2016" name="Genome Biol. Evol.">
        <title>Divergent and convergent evolution of fungal pathogenicity.</title>
        <authorList>
            <person name="Shang Y."/>
            <person name="Xiao G."/>
            <person name="Zheng P."/>
            <person name="Cen K."/>
            <person name="Zhan S."/>
            <person name="Wang C."/>
        </authorList>
    </citation>
    <scope>NUCLEOTIDE SEQUENCE [LARGE SCALE GENOMIC DNA]</scope>
    <source>
        <strain evidence="5 6">RCEF 4871</strain>
    </source>
</reference>
<evidence type="ECO:0000256" key="2">
    <source>
        <dbReference type="PIRSR" id="PIRSR600101-2"/>
    </source>
</evidence>
<evidence type="ECO:0000313" key="5">
    <source>
        <dbReference type="EMBL" id="OAA46199.1"/>
    </source>
</evidence>
<keyword evidence="3" id="KW-0378">Hydrolase</keyword>
<name>A0A167G5Z8_METRR</name>
<dbReference type="GO" id="GO:0103068">
    <property type="term" value="F:leukotriene C4 gamma-glutamyl transferase activity"/>
    <property type="evidence" value="ECO:0007669"/>
    <property type="project" value="UniProtKB-EC"/>
</dbReference>
<dbReference type="GO" id="GO:0036374">
    <property type="term" value="F:glutathione hydrolase activity"/>
    <property type="evidence" value="ECO:0007669"/>
    <property type="project" value="UniProtKB-UniRule"/>
</dbReference>
<dbReference type="PANTHER" id="PTHR11686:SF62">
    <property type="entry name" value="GLUTATHIONE HYDROLASE"/>
    <property type="match status" value="1"/>
</dbReference>
<dbReference type="InterPro" id="IPR029055">
    <property type="entry name" value="Ntn_hydrolases_N"/>
</dbReference>
<evidence type="ECO:0000256" key="3">
    <source>
        <dbReference type="RuleBase" id="RU368068"/>
    </source>
</evidence>
<keyword evidence="3" id="KW-0808">Transferase</keyword>
<feature type="binding site" evidence="2">
    <location>
        <position position="424"/>
    </location>
    <ligand>
        <name>L-glutamate</name>
        <dbReference type="ChEBI" id="CHEBI:29985"/>
    </ligand>
</feature>
<dbReference type="InterPro" id="IPR043138">
    <property type="entry name" value="GGT_lsub"/>
</dbReference>
<dbReference type="OMA" id="SFWPRTW"/>
<dbReference type="GO" id="GO:0006751">
    <property type="term" value="P:glutathione catabolic process"/>
    <property type="evidence" value="ECO:0007669"/>
    <property type="project" value="UniProtKB-UniRule"/>
</dbReference>
<comment type="caution">
    <text evidence="5">The sequence shown here is derived from an EMBL/GenBank/DDBJ whole genome shotgun (WGS) entry which is preliminary data.</text>
</comment>
<dbReference type="FunFam" id="3.60.20.40:FF:000008">
    <property type="entry name" value="Gamma-glutamyltranspeptidase (Eurofung)"/>
    <property type="match status" value="1"/>
</dbReference>
<feature type="binding site" evidence="2">
    <location>
        <position position="475"/>
    </location>
    <ligand>
        <name>L-glutamate</name>
        <dbReference type="ChEBI" id="CHEBI:29985"/>
    </ligand>
</feature>
<accession>A0A167G5Z8</accession>
<dbReference type="OrthoDB" id="1081007at2759"/>
<feature type="binding site" evidence="2">
    <location>
        <position position="107"/>
    </location>
    <ligand>
        <name>L-glutamate</name>
        <dbReference type="ChEBI" id="CHEBI:29985"/>
    </ligand>
</feature>
<evidence type="ECO:0000256" key="1">
    <source>
        <dbReference type="PIRSR" id="PIRSR600101-1"/>
    </source>
</evidence>
<keyword evidence="6" id="KW-1185">Reference proteome</keyword>
<feature type="active site" description="Nucleophile" evidence="1">
    <location>
        <position position="382"/>
    </location>
</feature>
<proteinExistence type="predicted"/>
<comment type="catalytic activity">
    <reaction evidence="3">
        <text>an N-terminal (5-L-glutamyl)-[peptide] + an alpha-amino acid = 5-L-glutamyl amino acid + an N-terminal L-alpha-aminoacyl-[peptide]</text>
        <dbReference type="Rhea" id="RHEA:23904"/>
        <dbReference type="Rhea" id="RHEA-COMP:9780"/>
        <dbReference type="Rhea" id="RHEA-COMP:9795"/>
        <dbReference type="ChEBI" id="CHEBI:77644"/>
        <dbReference type="ChEBI" id="CHEBI:78597"/>
        <dbReference type="ChEBI" id="CHEBI:78599"/>
        <dbReference type="ChEBI" id="CHEBI:78608"/>
        <dbReference type="EC" id="2.3.2.2"/>
    </reaction>
</comment>
<feature type="binding site" evidence="2">
    <location>
        <begin position="400"/>
        <end position="402"/>
    </location>
    <ligand>
        <name>L-glutamate</name>
        <dbReference type="ChEBI" id="CHEBI:29985"/>
    </ligand>
</feature>
<dbReference type="InterPro" id="IPR043137">
    <property type="entry name" value="GGT_ssub_C"/>
</dbReference>
<dbReference type="AlphaFoldDB" id="A0A167G5Z8"/>
<organism evidence="5 6">
    <name type="scientific">Metarhizium rileyi (strain RCEF 4871)</name>
    <name type="common">Nomuraea rileyi</name>
    <dbReference type="NCBI Taxonomy" id="1649241"/>
    <lineage>
        <taxon>Eukaryota</taxon>
        <taxon>Fungi</taxon>
        <taxon>Dikarya</taxon>
        <taxon>Ascomycota</taxon>
        <taxon>Pezizomycotina</taxon>
        <taxon>Sordariomycetes</taxon>
        <taxon>Hypocreomycetidae</taxon>
        <taxon>Hypocreales</taxon>
        <taxon>Clavicipitaceae</taxon>
        <taxon>Metarhizium</taxon>
    </lineage>
</organism>
<evidence type="ECO:0000313" key="6">
    <source>
        <dbReference type="Proteomes" id="UP000243498"/>
    </source>
</evidence>
<dbReference type="Gene3D" id="1.10.246.130">
    <property type="match status" value="1"/>
</dbReference>
<comment type="function">
    <text evidence="3">Cleaves the gamma-glutamyl peptide bond of glutathione and glutathione conjugates.</text>
</comment>
<dbReference type="PRINTS" id="PR01210">
    <property type="entry name" value="GGTRANSPTASE"/>
</dbReference>
<keyword evidence="4" id="KW-0732">Signal</keyword>
<feature type="binding site" evidence="2">
    <location>
        <begin position="452"/>
        <end position="453"/>
    </location>
    <ligand>
        <name>L-glutamate</name>
        <dbReference type="ChEBI" id="CHEBI:29985"/>
    </ligand>
</feature>
<feature type="signal peptide" evidence="4">
    <location>
        <begin position="1"/>
        <end position="23"/>
    </location>
</feature>
<dbReference type="Proteomes" id="UP000243498">
    <property type="component" value="Unassembled WGS sequence"/>
</dbReference>
<dbReference type="Gene3D" id="3.60.20.40">
    <property type="match status" value="1"/>
</dbReference>
<sequence length="572" mass="62028">MLEILMQHLIQLLLVSLPNHGFARASVLPEVVFRPATQGSVGAVASESIECSAIGKDLLARGGNAADALVGTTFCVGVIGMYHSGIGGGGFAMVRDAKGNYEAIDFREAAPAAGHEDMYQGNIRGSIYGGLAVGVPSEVLGLEYIHNKYGSLPWKTVMQGAIHVARNGFKVSTDFIQYAERAVDGKPNFLEQDPNWAQDFAPNGTLLQVGETMTRKRYANTLERIAHHGSKVFYTGDLAKTLVDYIQQTNGTLTLSDFKEYKVISRPVKNVTYRGLNLYTVGTPASGSIALNILKTMEQFDLADSKDNNLTSHRFAEAMRFGYGARAELGDPGFVDGLDEYEAHLLDEHHAKQTRLRISDDHTLPVSQYDPKRVELPESHGTSHIVTADKSGIATSLTTTVNLLFGAQIMEPSSGIILNNEMNDFSIPGVRNEFGFEPSVANFVRPGKRPLSSVTPVIAAFPNGELFAAVGAAGGSRIISATANALWHSIEHEMTMREALRQPRLHDQVMPNTLLLEYGFDAATAAGLVERKHNITWVKPGLSAVQAIRRLDDGSFEAANEPRQKNSGGLTM</sequence>
<dbReference type="EC" id="2.3.2.2" evidence="3"/>
<dbReference type="PANTHER" id="PTHR11686">
    <property type="entry name" value="GAMMA GLUTAMYL TRANSPEPTIDASE"/>
    <property type="match status" value="1"/>
</dbReference>
<comment type="catalytic activity">
    <reaction evidence="3">
        <text>an S-substituted glutathione + H2O = an S-substituted L-cysteinylglycine + L-glutamate</text>
        <dbReference type="Rhea" id="RHEA:59468"/>
        <dbReference type="ChEBI" id="CHEBI:15377"/>
        <dbReference type="ChEBI" id="CHEBI:29985"/>
        <dbReference type="ChEBI" id="CHEBI:90779"/>
        <dbReference type="ChEBI" id="CHEBI:143103"/>
        <dbReference type="EC" id="3.4.19.13"/>
    </reaction>
</comment>
<dbReference type="SUPFAM" id="SSF56235">
    <property type="entry name" value="N-terminal nucleophile aminohydrolases (Ntn hydrolases)"/>
    <property type="match status" value="1"/>
</dbReference>
<protein>
    <recommendedName>
        <fullName evidence="3">Glutathione hydrolase</fullName>
        <ecNumber evidence="3">2.3.2.2</ecNumber>
        <ecNumber evidence="3">3.4.19.13</ecNumber>
    </recommendedName>
    <alternativeName>
        <fullName evidence="3">Gamma-glutamyltransferase</fullName>
    </alternativeName>
    <alternativeName>
        <fullName evidence="3">Gamma-glutamyltranspeptidase</fullName>
    </alternativeName>
</protein>
<keyword evidence="3" id="KW-0012">Acyltransferase</keyword>
<dbReference type="NCBIfam" id="TIGR00066">
    <property type="entry name" value="g_glut_trans"/>
    <property type="match status" value="1"/>
</dbReference>
<dbReference type="Pfam" id="PF01019">
    <property type="entry name" value="G_glu_transpept"/>
    <property type="match status" value="1"/>
</dbReference>
<feature type="chain" id="PRO_5007886626" description="Glutathione hydrolase" evidence="4">
    <location>
        <begin position="24"/>
        <end position="572"/>
    </location>
</feature>
<dbReference type="UniPathway" id="UPA00204"/>
<evidence type="ECO:0000256" key="4">
    <source>
        <dbReference type="SAM" id="SignalP"/>
    </source>
</evidence>
<gene>
    <name evidence="5" type="ORF">NOR_02952</name>
</gene>
<comment type="catalytic activity">
    <reaction evidence="3">
        <text>glutathione + H2O = L-cysteinylglycine + L-glutamate</text>
        <dbReference type="Rhea" id="RHEA:28807"/>
        <dbReference type="ChEBI" id="CHEBI:15377"/>
        <dbReference type="ChEBI" id="CHEBI:29985"/>
        <dbReference type="ChEBI" id="CHEBI:57925"/>
        <dbReference type="ChEBI" id="CHEBI:61694"/>
        <dbReference type="EC" id="3.4.19.13"/>
    </reaction>
</comment>
<dbReference type="EC" id="3.4.19.13" evidence="3"/>
<dbReference type="EMBL" id="AZHC01000007">
    <property type="protein sequence ID" value="OAA46199.1"/>
    <property type="molecule type" value="Genomic_DNA"/>
</dbReference>
<dbReference type="InterPro" id="IPR000101">
    <property type="entry name" value="GGT_peptidase"/>
</dbReference>
<comment type="pathway">
    <text evidence="3">Sulfur metabolism; glutathione metabolism.</text>
</comment>
<dbReference type="STRING" id="1081105.A0A167G5Z8"/>
<dbReference type="GO" id="GO:0005886">
    <property type="term" value="C:plasma membrane"/>
    <property type="evidence" value="ECO:0007669"/>
    <property type="project" value="TreeGrafter"/>
</dbReference>